<evidence type="ECO:0000313" key="3">
    <source>
        <dbReference type="Proteomes" id="UP000287651"/>
    </source>
</evidence>
<comment type="caution">
    <text evidence="2">The sequence shown here is derived from an EMBL/GenBank/DDBJ whole genome shotgun (WGS) entry which is preliminary data.</text>
</comment>
<gene>
    <name evidence="2" type="ORF">B296_00032520</name>
</gene>
<dbReference type="Proteomes" id="UP000287651">
    <property type="component" value="Unassembled WGS sequence"/>
</dbReference>
<feature type="compositionally biased region" description="Low complexity" evidence="1">
    <location>
        <begin position="1"/>
        <end position="16"/>
    </location>
</feature>
<sequence>MGITTASTDSTTTKSSLENRDSNGLAKKVKSMHRVGAFGNSPRVCRKLAKGIESLLGWRKGVRQTKTETHRKIIGDSRKACRESGCLNDAMGSSQKFARRFTEGIEKLTGNEKGDRRKKDRRTCHKIVGECGKSGRRPAADDG</sequence>
<dbReference type="EMBL" id="AMZH03005209">
    <property type="protein sequence ID" value="RRT66995.1"/>
    <property type="molecule type" value="Genomic_DNA"/>
</dbReference>
<dbReference type="AlphaFoldDB" id="A0A426ZSX7"/>
<proteinExistence type="predicted"/>
<protein>
    <submittedName>
        <fullName evidence="2">Uncharacterized protein</fullName>
    </submittedName>
</protein>
<name>A0A426ZSX7_ENSVE</name>
<organism evidence="2 3">
    <name type="scientific">Ensete ventricosum</name>
    <name type="common">Abyssinian banana</name>
    <name type="synonym">Musa ensete</name>
    <dbReference type="NCBI Taxonomy" id="4639"/>
    <lineage>
        <taxon>Eukaryota</taxon>
        <taxon>Viridiplantae</taxon>
        <taxon>Streptophyta</taxon>
        <taxon>Embryophyta</taxon>
        <taxon>Tracheophyta</taxon>
        <taxon>Spermatophyta</taxon>
        <taxon>Magnoliopsida</taxon>
        <taxon>Liliopsida</taxon>
        <taxon>Zingiberales</taxon>
        <taxon>Musaceae</taxon>
        <taxon>Ensete</taxon>
    </lineage>
</organism>
<evidence type="ECO:0000313" key="2">
    <source>
        <dbReference type="EMBL" id="RRT66995.1"/>
    </source>
</evidence>
<feature type="region of interest" description="Disordered" evidence="1">
    <location>
        <begin position="1"/>
        <end position="28"/>
    </location>
</feature>
<accession>A0A426ZSX7</accession>
<reference evidence="2 3" key="1">
    <citation type="journal article" date="2014" name="Agronomy (Basel)">
        <title>A Draft Genome Sequence for Ensete ventricosum, the Drought-Tolerant Tree Against Hunger.</title>
        <authorList>
            <person name="Harrison J."/>
            <person name="Moore K.A."/>
            <person name="Paszkiewicz K."/>
            <person name="Jones T."/>
            <person name="Grant M."/>
            <person name="Ambacheew D."/>
            <person name="Muzemil S."/>
            <person name="Studholme D.J."/>
        </authorList>
    </citation>
    <scope>NUCLEOTIDE SEQUENCE [LARGE SCALE GENOMIC DNA]</scope>
</reference>
<evidence type="ECO:0000256" key="1">
    <source>
        <dbReference type="SAM" id="MobiDB-lite"/>
    </source>
</evidence>